<feature type="compositionally biased region" description="Pro residues" evidence="1">
    <location>
        <begin position="452"/>
        <end position="467"/>
    </location>
</feature>
<dbReference type="InterPro" id="IPR045868">
    <property type="entry name" value="Znf_C3H13/40"/>
</dbReference>
<dbReference type="AlphaFoldDB" id="A0A4S4ETX5"/>
<evidence type="ECO:0000313" key="2">
    <source>
        <dbReference type="EMBL" id="THG20360.1"/>
    </source>
</evidence>
<feature type="region of interest" description="Disordered" evidence="1">
    <location>
        <begin position="441"/>
        <end position="476"/>
    </location>
</feature>
<evidence type="ECO:0000256" key="1">
    <source>
        <dbReference type="SAM" id="MobiDB-lite"/>
    </source>
</evidence>
<dbReference type="GO" id="GO:0046872">
    <property type="term" value="F:metal ion binding"/>
    <property type="evidence" value="ECO:0007669"/>
    <property type="project" value="InterPro"/>
</dbReference>
<comment type="caution">
    <text evidence="2">The sequence shown here is derived from an EMBL/GenBank/DDBJ whole genome shotgun (WGS) entry which is preliminary data.</text>
</comment>
<proteinExistence type="predicted"/>
<dbReference type="EMBL" id="SDRB02001983">
    <property type="protein sequence ID" value="THG20360.1"/>
    <property type="molecule type" value="Genomic_DNA"/>
</dbReference>
<gene>
    <name evidence="2" type="ORF">TEA_026658</name>
</gene>
<organism evidence="2 3">
    <name type="scientific">Camellia sinensis var. sinensis</name>
    <name type="common">China tea</name>
    <dbReference type="NCBI Taxonomy" id="542762"/>
    <lineage>
        <taxon>Eukaryota</taxon>
        <taxon>Viridiplantae</taxon>
        <taxon>Streptophyta</taxon>
        <taxon>Embryophyta</taxon>
        <taxon>Tracheophyta</taxon>
        <taxon>Spermatophyta</taxon>
        <taxon>Magnoliopsida</taxon>
        <taxon>eudicotyledons</taxon>
        <taxon>Gunneridae</taxon>
        <taxon>Pentapetalae</taxon>
        <taxon>asterids</taxon>
        <taxon>Ericales</taxon>
        <taxon>Theaceae</taxon>
        <taxon>Camellia</taxon>
    </lineage>
</organism>
<accession>A0A4S4ETX5</accession>
<feature type="region of interest" description="Disordered" evidence="1">
    <location>
        <begin position="288"/>
        <end position="316"/>
    </location>
</feature>
<sequence length="497" mass="56077">MEDSALGGKLRMAGKGRGMKMMRGERRRGIWGRRRRFPSVEMKEMRWPLVAKVVERWRNGMRKVTVRVRPVRLLTEMRSSGASLLPSMFYMGYASEMQNSVVQRFQTGFILVGRRDYRNSDLRDKIDRRHSPPRRYSPERDTRGRHTLRGYSPISSPGKRCDRKRRKKHQLDGQSDFSGSAKISDGSDDRIRHRKLTSSDSKGVLGEQLSQVQTEINMLNSHKGQLEIYLEESVQEVDCLNSQIQELEMQLCQEKEECKRSHDRLQKLGDHLGSDAARLGATEDSSINILSDGEPAGNHAMSPPNQLQKNVSPNKKRLQVNVEAAEESKSANLMKGEGTMMGTIRLQKNSRWNMQHFQYNNNKEAEIEDNGNNNRRTLANEDMPKRGKNLFTNVSSAEKFKGSEPGLILPPTSMAAHAVDEVLETIEVEDLEVVETASAGVHKGGTSGIPGLPFPLPPPPPPPPRPVPQNGYPQYQGEDENVDVEALEEEMVDVDIV</sequence>
<feature type="compositionally biased region" description="Polar residues" evidence="1">
    <location>
        <begin position="303"/>
        <end position="313"/>
    </location>
</feature>
<protein>
    <recommendedName>
        <fullName evidence="4">Zinc finger CCCH domain-containing protein 13</fullName>
    </recommendedName>
</protein>
<feature type="compositionally biased region" description="Basic and acidic residues" evidence="1">
    <location>
        <begin position="122"/>
        <end position="144"/>
    </location>
</feature>
<dbReference type="PANTHER" id="PTHR38160:SF1">
    <property type="entry name" value="ZINC FINGER CCCH DOMAIN-CONTAINING PROTEIN 40"/>
    <property type="match status" value="1"/>
</dbReference>
<reference evidence="2 3" key="1">
    <citation type="journal article" date="2018" name="Proc. Natl. Acad. Sci. U.S.A.">
        <title>Draft genome sequence of Camellia sinensis var. sinensis provides insights into the evolution of the tea genome and tea quality.</title>
        <authorList>
            <person name="Wei C."/>
            <person name="Yang H."/>
            <person name="Wang S."/>
            <person name="Zhao J."/>
            <person name="Liu C."/>
            <person name="Gao L."/>
            <person name="Xia E."/>
            <person name="Lu Y."/>
            <person name="Tai Y."/>
            <person name="She G."/>
            <person name="Sun J."/>
            <person name="Cao H."/>
            <person name="Tong W."/>
            <person name="Gao Q."/>
            <person name="Li Y."/>
            <person name="Deng W."/>
            <person name="Jiang X."/>
            <person name="Wang W."/>
            <person name="Chen Q."/>
            <person name="Zhang S."/>
            <person name="Li H."/>
            <person name="Wu J."/>
            <person name="Wang P."/>
            <person name="Li P."/>
            <person name="Shi C."/>
            <person name="Zheng F."/>
            <person name="Jian J."/>
            <person name="Huang B."/>
            <person name="Shan D."/>
            <person name="Shi M."/>
            <person name="Fang C."/>
            <person name="Yue Y."/>
            <person name="Li F."/>
            <person name="Li D."/>
            <person name="Wei S."/>
            <person name="Han B."/>
            <person name="Jiang C."/>
            <person name="Yin Y."/>
            <person name="Xia T."/>
            <person name="Zhang Z."/>
            <person name="Bennetzen J.L."/>
            <person name="Zhao S."/>
            <person name="Wan X."/>
        </authorList>
    </citation>
    <scope>NUCLEOTIDE SEQUENCE [LARGE SCALE GENOMIC DNA]</scope>
    <source>
        <strain evidence="3">cv. Shuchazao</strain>
        <tissue evidence="2">Leaf</tissue>
    </source>
</reference>
<name>A0A4S4ETX5_CAMSN</name>
<dbReference type="Proteomes" id="UP000306102">
    <property type="component" value="Unassembled WGS sequence"/>
</dbReference>
<feature type="region of interest" description="Disordered" evidence="1">
    <location>
        <begin position="122"/>
        <end position="202"/>
    </location>
</feature>
<evidence type="ECO:0000313" key="3">
    <source>
        <dbReference type="Proteomes" id="UP000306102"/>
    </source>
</evidence>
<evidence type="ECO:0008006" key="4">
    <source>
        <dbReference type="Google" id="ProtNLM"/>
    </source>
</evidence>
<keyword evidence="3" id="KW-1185">Reference proteome</keyword>
<dbReference type="PANTHER" id="PTHR38160">
    <property type="entry name" value="ZINC FINGER CCCH DOMAIN-CONTAINING PROTEIN 40"/>
    <property type="match status" value="1"/>
</dbReference>